<protein>
    <submittedName>
        <fullName evidence="1">Uncharacterized protein</fullName>
    </submittedName>
</protein>
<feature type="non-terminal residue" evidence="1">
    <location>
        <position position="1"/>
    </location>
</feature>
<keyword evidence="2" id="KW-1185">Reference proteome</keyword>
<dbReference type="Proteomes" id="UP000831701">
    <property type="component" value="Chromosome 22"/>
</dbReference>
<accession>A0ACB8VEQ1</accession>
<sequence length="3074" mass="340270">GAKMRRDPNKPRGKMSSYAYFVQTCREEHKKKHPDATVNFSEFSKKCSERWKTMSQKEKGKFEDMAKLDKVRYEREMKNYIPPKGQKKKRFKDPNAPKRPPSAFFLFCADFRSKVKGENPGLSIGDTAKKLGAMWNDSPSEDKQPYEKKAAKLKEKYDKDIIAYRTKGKVDSASAAAADDDDDEDEEEEGDEEDEEEDDDDDEKYCATILVKPKCPEKSTLVFCVCTSPMFNATSCREPSSGNTVNVSSKRQFADIILGQQHTLPSWYYTSIDAVPRHGTVSLHSQNRWRTQMAFSKTVYSFEVREDTVPGTVVGKVEAEFESLTPITYSVQEDDGENLFLLSRLSGEFLLSRSLDFEAQRFYILSVVVQQGDLQVSSIRVYFNVLDVNDNPPVFSQDTFAVLLPEDAQVGTCFLSLNVSDKDDGDNGDLKVRVVGGDEEEVFFINPAGCLCLRTELDRERQSLYNLTVTANDCVRPVSLQFTSTAHVIVAVDDVNDNAPLFVSAKIVSIPEDTAPHSVIMTVRAEDEDIGANGEVLYYLNNASHGAFSINNTHGKIYLEEALDREQVDVMTITVTATDKGSPRMATSMNLTVHVEDANDHDPEFSESTHNLTVREDIPRGTNLFQVQALDRDTGMNGQVRYILTQPSVFVVDSVRGVITLMDKLDRERDSNYTLIITAVDQGDLPRSATAAISVTVLDVNDFTPLFTPETLTMHVKENEEDPSQLTHQVSALDEDLGINSHLTYFIQKGNSDGLFSITPSGTFQILHGLDREKESLYFVTIIAVDSGLPPLTGTLTVHVVVEDINDNCPEFTEEVYNTIVSEDSPTGTVFAMITAFDIDEGVSGEIRYSMENPDVPFAVDETSGELYTIDVLDRETVDIYRLMVIGSDKHPTQPLSSSVLVTVLIGDINDHWPQFMNSPYVAYVPTEMPPGSVVSAVRATDGDTEMNAELHYSLYGQTSDLFSIDPFSGTVFTSGALQRTEDIIINVHVEDAGENPKFDITTISVRFQNVSEFPEMNVDVLSYSLSEDQPVGTLVAVVSAASARAEPVSFYLASGNFEDIFHVERLSGALIVENPLDYENKKEFTLLIEARDSGSPPFSSFAEIHINISDVNDNFPHFTQAEYRCEVFENSPPSWVCDVLAIDADSGSYSTVQYNITEGNTDNLFTVDPENGLLSTTASLDRENIPQFNLTVEAAELNDPLRKDRATVIVVVLDRNDNAPRFSQIFLTEVREDSPVGHTVIQVTSTDDDTGANSVINYSIIDQSDDVPFNIDFTTGYITVERLLDREVQDHYILKVNANNSAWSISTDVTILIADVNDNRPLFSDLFYTAVLPETNDTEVFLMQVLATDADVGQNCDILYIIEPPNEEFWVNASSGNIYTKQSLTLGDSPFEIYQFTVVAFDCGSAPLYSNATVIVRLEPYNYYPPMFLPFQPQIAIPYHMAVGTEVAQFTAIDQDVNNTSHGIEYILSGGNASNFFWIQADNGKVMLNQSLTESLNLFFTLLVMAKDQGSPSLSSQTQITFEITGRNQFSPSFREPDVSFSVPEDLSVQSVIGKIQAEDRDYGPNGAIRYRIRVKNEHLPFSVGEASGLLTLIRELDFETESIYHLQIVAIDGGWVSKTGMINVTVVVMDVNDNPPVFSSSEYTTSVPENSEIGTNVVDVKASDTDSGANGQISYSLIAGHVDKFAVDSRNGTITTLDVFDYEREQTFDITIKASNVGGHTLFSLAHVVIQILDVNESKPKFGKKEYNFSVYKNVPIGTRIGKVTAKDDDQGPEGQVFYLTFGQNKHMGFEIDELSGEIYTTGSLRKQANNHVVVKILAKNSGVITGMDVDETLVYISVIDTNDAPIFTSALYLANVTEDSPFGTSVITVSALDHDSILDWNRFFFGIENGNTNFSFAVDPSSGVISVNSALDREQLPVYNLTVTATDNGCPPATGTTNVVVTIDDVNDNSPKLTFTEVQVRENQPQGTIVAKLNASDSDLPPNQGPFTYWLVNASTGSPFSLTPDGVLFTTQTTDREQISAYQVLVAVRDAGIPLLSSTATIHIKIVDENDNPSLPRNIVIEVKYFGSSFQGGMIGNVHPEDPDESDTFSCAIRSGPLNMFMIPNGTCELWSSPFQGEATFNVTIEATDQLHFPVNNSIYVNYKGFTNASIDSCILFYVSSSSMGEFLSNKYLRFVKALDSLFNLQASKTHVFGMKHIGNEILLLAAVKNYNGQYLSREVASSISAGHKKLLEAQSNVKISHITGDPCLTSPCQNGATCNKNIYISQDVAVLESPAVIFVSPQKEVFNCTCAAGFIGMLCEDDTDECEMSPCENQGTCVNTPGGFFCQCQSGFSGTVCSPDVDECLKLKCQNGGMCIPTQDGYHCHCVPGFEGATCEQVIDHCGSAPCVQGSCINSQTGFSCHCPFGVSGVHCEEHSYGFGELSFMEFPQLDRRTNLISLEFATVQRNSLLLYNPGGSSSREFFALEILDGAINLSYDLGPGPVRLQTHKQVADGYFHSVTARRIGNIKTHDFVGCIRNIRVNGILLRPSMALATYNIFDRCTRATPSPCHSNPCKNSGVCHDLWSDYLCECKSPFTGRNCAKEMSEELGLRFNGNEYIEYVIKERFKRDYLLNNLLNNKVDANTRDPTVINIKFKTQDNGVLMLAAGQTGYRMLKIKDRKPMYISKETLSGHLLEFTVDSPVADGVWHVLSLVQQWTGHFPESGCGHSVMVDVWPSPTLFQSSCNSPALCLPSACYGEDTTRRGCLSVHCQNRWRCGPAVQNRSCICLHNVSDHACDICFSTTESRDRCSEAQGSVPLWLIAVILPLLSILVIMGMFFALHRVRQQNAKCPNHSSPQKTEHGTDNAAFCFDDNITVTDAARAETEKQHDPMSADQQRLSVEFYCDDSLSSAQPVPNSELEYYEIGSISSAFHSDTASLKLSWHKHLYSTKSMKADPKRWGDLRTLLAGFKKERSSEERPKSPTKSLSVASLNKQLLTKIDAEQSQETPPCYKRRFLQSELLEPVQCLTFEEISKLNTPLEQTVSQASLRSGLGKCVMMIHVSSDSETDSTFTGSQYERVKTQNYGNDWQH</sequence>
<proteinExistence type="predicted"/>
<name>A0ACB8VEQ1_9TELE</name>
<organism evidence="1 2">
    <name type="scientific">Scortum barcoo</name>
    <name type="common">barcoo grunter</name>
    <dbReference type="NCBI Taxonomy" id="214431"/>
    <lineage>
        <taxon>Eukaryota</taxon>
        <taxon>Metazoa</taxon>
        <taxon>Chordata</taxon>
        <taxon>Craniata</taxon>
        <taxon>Vertebrata</taxon>
        <taxon>Euteleostomi</taxon>
        <taxon>Actinopterygii</taxon>
        <taxon>Neopterygii</taxon>
        <taxon>Teleostei</taxon>
        <taxon>Neoteleostei</taxon>
        <taxon>Acanthomorphata</taxon>
        <taxon>Eupercaria</taxon>
        <taxon>Centrarchiformes</taxon>
        <taxon>Terapontoidei</taxon>
        <taxon>Terapontidae</taxon>
        <taxon>Scortum</taxon>
    </lineage>
</organism>
<dbReference type="EMBL" id="CM041552">
    <property type="protein sequence ID" value="KAI3354101.1"/>
    <property type="molecule type" value="Genomic_DNA"/>
</dbReference>
<comment type="caution">
    <text evidence="1">The sequence shown here is derived from an EMBL/GenBank/DDBJ whole genome shotgun (WGS) entry which is preliminary data.</text>
</comment>
<reference evidence="1" key="1">
    <citation type="submission" date="2022-04" db="EMBL/GenBank/DDBJ databases">
        <title>Jade perch genome.</title>
        <authorList>
            <person name="Chao B."/>
        </authorList>
    </citation>
    <scope>NUCLEOTIDE SEQUENCE</scope>
    <source>
        <strain evidence="1">CB-2022</strain>
    </source>
</reference>
<evidence type="ECO:0000313" key="1">
    <source>
        <dbReference type="EMBL" id="KAI3354101.1"/>
    </source>
</evidence>
<evidence type="ECO:0000313" key="2">
    <source>
        <dbReference type="Proteomes" id="UP000831701"/>
    </source>
</evidence>
<gene>
    <name evidence="1" type="ORF">L3Q82_018653</name>
</gene>